<sequence length="330" mass="37000">MLSPLCSALPALSIPTSNSTAVPHVSEWFEEQLEDDLKWSFAVNRILHAATSKFQDIVLLDTKRFGKALLLDGKLQSAEKDEFIYHESMVHPALLLHHNPKTVFILGGGEGSTARETLKHKSIEKVVMCDIDRDVVNFCRAHLSENQDAFQDEKLHIIFDDAKVGLEGQPEKFDVIISDLADPHEGGPCNHLYTKSFYEEGIKPKLNDNGIFVTQAGPSGILSYNVFSSIYNTVKHVFKYVIAYTAHIPSYADSSGWVLASDHPFKLDIEDLDKRIRERVRGELRYLDGAFIVSSTVINKTIRTAMMNETHVFTEEDARFTHGQGLASHA</sequence>
<keyword evidence="8" id="KW-1185">Reference proteome</keyword>
<dbReference type="GO" id="GO:0010487">
    <property type="term" value="F:thermospermine synthase activity"/>
    <property type="evidence" value="ECO:0007669"/>
    <property type="project" value="UniProtKB-EC"/>
</dbReference>
<proteinExistence type="inferred from homology"/>
<gene>
    <name evidence="9" type="primary">LOC111450716</name>
</gene>
<keyword evidence="2 6" id="KW-0808">Transferase</keyword>
<dbReference type="PANTHER" id="PTHR43317:SF10">
    <property type="entry name" value="PABS DOMAIN-CONTAINING PROTEIN"/>
    <property type="match status" value="1"/>
</dbReference>
<dbReference type="SUPFAM" id="SSF53335">
    <property type="entry name" value="S-adenosyl-L-methionine-dependent methyltransferases"/>
    <property type="match status" value="1"/>
</dbReference>
<dbReference type="InterPro" id="IPR037163">
    <property type="entry name" value="Spermidine_synt_N_sf"/>
</dbReference>
<dbReference type="NCBIfam" id="NF037959">
    <property type="entry name" value="MFS_SpdSyn"/>
    <property type="match status" value="1"/>
</dbReference>
<dbReference type="Gene3D" id="3.40.50.150">
    <property type="entry name" value="Vaccinia Virus protein VP39"/>
    <property type="match status" value="1"/>
</dbReference>
<dbReference type="GO" id="GO:0006596">
    <property type="term" value="P:polyamine biosynthetic process"/>
    <property type="evidence" value="ECO:0007669"/>
    <property type="project" value="UniProtKB-UniRule"/>
</dbReference>
<evidence type="ECO:0000256" key="3">
    <source>
        <dbReference type="ARBA" id="ARBA00023115"/>
    </source>
</evidence>
<evidence type="ECO:0000259" key="7">
    <source>
        <dbReference type="PROSITE" id="PS51006"/>
    </source>
</evidence>
<evidence type="ECO:0000256" key="5">
    <source>
        <dbReference type="ARBA" id="ARBA00049721"/>
    </source>
</evidence>
<comment type="similarity">
    <text evidence="1">Belongs to the spermidine/spermine synthase family.</text>
</comment>
<dbReference type="Proteomes" id="UP000504609">
    <property type="component" value="Unplaced"/>
</dbReference>
<dbReference type="AlphaFoldDB" id="A0A6J1G4J8"/>
<dbReference type="FunFam" id="3.40.50.150:FF:000088">
    <property type="entry name" value="Polyamine aminopropyltransferase"/>
    <property type="match status" value="1"/>
</dbReference>
<dbReference type="RefSeq" id="XP_022946737.1">
    <property type="nucleotide sequence ID" value="XM_023090969.1"/>
</dbReference>
<dbReference type="Pfam" id="PF01564">
    <property type="entry name" value="Spermine_synth"/>
    <property type="match status" value="1"/>
</dbReference>
<dbReference type="PROSITE" id="PS51006">
    <property type="entry name" value="PABS_2"/>
    <property type="match status" value="1"/>
</dbReference>
<dbReference type="GeneID" id="111450716"/>
<organism evidence="8 9">
    <name type="scientific">Cucurbita moschata</name>
    <name type="common">Winter crookneck squash</name>
    <name type="synonym">Cucurbita pepo var. moschata</name>
    <dbReference type="NCBI Taxonomy" id="3662"/>
    <lineage>
        <taxon>Eukaryota</taxon>
        <taxon>Viridiplantae</taxon>
        <taxon>Streptophyta</taxon>
        <taxon>Embryophyta</taxon>
        <taxon>Tracheophyta</taxon>
        <taxon>Spermatophyta</taxon>
        <taxon>Magnoliopsida</taxon>
        <taxon>eudicotyledons</taxon>
        <taxon>Gunneridae</taxon>
        <taxon>Pentapetalae</taxon>
        <taxon>rosids</taxon>
        <taxon>fabids</taxon>
        <taxon>Cucurbitales</taxon>
        <taxon>Cucurbitaceae</taxon>
        <taxon>Cucurbiteae</taxon>
        <taxon>Cucurbita</taxon>
    </lineage>
</organism>
<name>A0A6J1G4J8_CUCMO</name>
<dbReference type="EC" id="2.5.1.79" evidence="5"/>
<dbReference type="InterPro" id="IPR029063">
    <property type="entry name" value="SAM-dependent_MTases_sf"/>
</dbReference>
<dbReference type="HAMAP" id="MF_00198">
    <property type="entry name" value="Spermidine_synth"/>
    <property type="match status" value="1"/>
</dbReference>
<dbReference type="InterPro" id="IPR030374">
    <property type="entry name" value="PABS"/>
</dbReference>
<accession>A0A6J1G4J8</accession>
<dbReference type="PANTHER" id="PTHR43317">
    <property type="entry name" value="THERMOSPERMINE SYNTHASE ACAULIS5"/>
    <property type="match status" value="1"/>
</dbReference>
<evidence type="ECO:0000313" key="9">
    <source>
        <dbReference type="RefSeq" id="XP_022946737.1"/>
    </source>
</evidence>
<dbReference type="KEGG" id="cmos:111450716"/>
<reference evidence="9" key="1">
    <citation type="submission" date="2025-08" db="UniProtKB">
        <authorList>
            <consortium name="RefSeq"/>
        </authorList>
    </citation>
    <scope>IDENTIFICATION</scope>
    <source>
        <tissue evidence="9">Young leaves</tissue>
    </source>
</reference>
<keyword evidence="3 6" id="KW-0620">Polyamine biosynthesis</keyword>
<dbReference type="InterPro" id="IPR035246">
    <property type="entry name" value="Spermidine_synt_N"/>
</dbReference>
<evidence type="ECO:0000256" key="2">
    <source>
        <dbReference type="ARBA" id="ARBA00022679"/>
    </source>
</evidence>
<dbReference type="Pfam" id="PF17284">
    <property type="entry name" value="Spermine_synt_N"/>
    <property type="match status" value="1"/>
</dbReference>
<dbReference type="CDD" id="cd02440">
    <property type="entry name" value="AdoMet_MTases"/>
    <property type="match status" value="1"/>
</dbReference>
<dbReference type="InterPro" id="IPR001045">
    <property type="entry name" value="Spermi_synthase"/>
</dbReference>
<evidence type="ECO:0000256" key="6">
    <source>
        <dbReference type="PROSITE-ProRule" id="PRU00354"/>
    </source>
</evidence>
<comment type="catalytic activity">
    <reaction evidence="4">
        <text>S-adenosyl 3-(methylsulfanyl)propylamine + spermidine = thermospermine + S-methyl-5'-thioadenosine + H(+)</text>
        <dbReference type="Rhea" id="RHEA:30515"/>
        <dbReference type="ChEBI" id="CHEBI:15378"/>
        <dbReference type="ChEBI" id="CHEBI:17509"/>
        <dbReference type="ChEBI" id="CHEBI:57443"/>
        <dbReference type="ChEBI" id="CHEBI:57834"/>
        <dbReference type="ChEBI" id="CHEBI:59903"/>
        <dbReference type="EC" id="2.5.1.79"/>
    </reaction>
</comment>
<evidence type="ECO:0000256" key="4">
    <source>
        <dbReference type="ARBA" id="ARBA00048874"/>
    </source>
</evidence>
<feature type="active site" description="Proton acceptor" evidence="6">
    <location>
        <position position="179"/>
    </location>
</feature>
<evidence type="ECO:0000256" key="1">
    <source>
        <dbReference type="ARBA" id="ARBA00007867"/>
    </source>
</evidence>
<feature type="domain" description="PABS" evidence="7">
    <location>
        <begin position="26"/>
        <end position="262"/>
    </location>
</feature>
<dbReference type="Gene3D" id="2.30.140.10">
    <property type="entry name" value="Spermidine synthase, tetramerisation domain"/>
    <property type="match status" value="1"/>
</dbReference>
<evidence type="ECO:0000313" key="8">
    <source>
        <dbReference type="Proteomes" id="UP000504609"/>
    </source>
</evidence>
<protein>
    <recommendedName>
        <fullName evidence="5">thermospermine synthase</fullName>
        <ecNumber evidence="5">2.5.1.79</ecNumber>
    </recommendedName>
</protein>